<dbReference type="EMBL" id="FNHZ01000006">
    <property type="protein sequence ID" value="SDN10591.1"/>
    <property type="molecule type" value="Genomic_DNA"/>
</dbReference>
<gene>
    <name evidence="10" type="ORF">SAMN05216544_1862</name>
</gene>
<dbReference type="GO" id="GO:0016020">
    <property type="term" value="C:membrane"/>
    <property type="evidence" value="ECO:0007669"/>
    <property type="project" value="InterPro"/>
</dbReference>
<dbReference type="InterPro" id="IPR005467">
    <property type="entry name" value="His_kinase_dom"/>
</dbReference>
<keyword evidence="8" id="KW-0902">Two-component regulatory system</keyword>
<reference evidence="11" key="1">
    <citation type="submission" date="2016-10" db="EMBL/GenBank/DDBJ databases">
        <authorList>
            <person name="Varghese N."/>
            <person name="Submissions S."/>
        </authorList>
    </citation>
    <scope>NUCLEOTIDE SEQUENCE [LARGE SCALE GENOMIC DNA]</scope>
    <source>
        <strain evidence="11">M83</strain>
    </source>
</reference>
<dbReference type="InterPro" id="IPR050482">
    <property type="entry name" value="Sensor_HK_TwoCompSys"/>
</dbReference>
<evidence type="ECO:0000256" key="4">
    <source>
        <dbReference type="ARBA" id="ARBA00022679"/>
    </source>
</evidence>
<keyword evidence="7" id="KW-0067">ATP-binding</keyword>
<keyword evidence="4" id="KW-0808">Transferase</keyword>
<dbReference type="PROSITE" id="PS50109">
    <property type="entry name" value="HIS_KIN"/>
    <property type="match status" value="1"/>
</dbReference>
<dbReference type="OrthoDB" id="9781904at2"/>
<dbReference type="Pfam" id="PF02518">
    <property type="entry name" value="HATPase_c"/>
    <property type="match status" value="1"/>
</dbReference>
<dbReference type="PANTHER" id="PTHR24421">
    <property type="entry name" value="NITRATE/NITRITE SENSOR PROTEIN NARX-RELATED"/>
    <property type="match status" value="1"/>
</dbReference>
<accession>A0A1G9YPW6</accession>
<dbReference type="Pfam" id="PF07730">
    <property type="entry name" value="HisKA_3"/>
    <property type="match status" value="1"/>
</dbReference>
<keyword evidence="3" id="KW-0597">Phosphoprotein</keyword>
<name>A0A1G9YPW6_9FIRM</name>
<evidence type="ECO:0000256" key="2">
    <source>
        <dbReference type="ARBA" id="ARBA00012438"/>
    </source>
</evidence>
<dbReference type="InterPro" id="IPR003594">
    <property type="entry name" value="HATPase_dom"/>
</dbReference>
<evidence type="ECO:0000256" key="6">
    <source>
        <dbReference type="ARBA" id="ARBA00022777"/>
    </source>
</evidence>
<keyword evidence="11" id="KW-1185">Reference proteome</keyword>
<feature type="domain" description="Histidine kinase" evidence="9">
    <location>
        <begin position="239"/>
        <end position="329"/>
    </location>
</feature>
<comment type="catalytic activity">
    <reaction evidence="1">
        <text>ATP + protein L-histidine = ADP + protein N-phospho-L-histidine.</text>
        <dbReference type="EC" id="2.7.13.3"/>
    </reaction>
</comment>
<dbReference type="AlphaFoldDB" id="A0A1G9YPW6"/>
<sequence length="329" mass="38265">MYNREKAREFIEEEFRYWQLEKLELENDIQLGNSKLASIDNEISELKEKMGKDDYAFHSTNFDDELAIKLETLNKTKEEILSEDIAYKDRLKLIEQKIENLDHIINDDDLQDNDTTTEISKDILRSIEFERERISRDIHDTVIQTLTALSYKDEFIIKLIEQDTKRAKLELQSRRTALKDCINELREIISNLRMGQVKDLGFEAACNQCISKLKDSSDIIFNYSFIGDDNVDDIIAISILRIINELTSNSIKHSKCSKVDISIKKTNNEIVLKHKDNGIGFDFDNQRHVKYNKTGFGMVMLRERVELLKGVISFSNHKGSSFTITIPIK</sequence>
<dbReference type="InterPro" id="IPR036890">
    <property type="entry name" value="HATPase_C_sf"/>
</dbReference>
<dbReference type="Gene3D" id="1.20.5.1930">
    <property type="match status" value="1"/>
</dbReference>
<evidence type="ECO:0000256" key="5">
    <source>
        <dbReference type="ARBA" id="ARBA00022741"/>
    </source>
</evidence>
<evidence type="ECO:0000256" key="7">
    <source>
        <dbReference type="ARBA" id="ARBA00022840"/>
    </source>
</evidence>
<evidence type="ECO:0000313" key="10">
    <source>
        <dbReference type="EMBL" id="SDN10591.1"/>
    </source>
</evidence>
<dbReference type="GO" id="GO:0046983">
    <property type="term" value="F:protein dimerization activity"/>
    <property type="evidence" value="ECO:0007669"/>
    <property type="project" value="InterPro"/>
</dbReference>
<dbReference type="GO" id="GO:0000155">
    <property type="term" value="F:phosphorelay sensor kinase activity"/>
    <property type="evidence" value="ECO:0007669"/>
    <property type="project" value="InterPro"/>
</dbReference>
<dbReference type="CDD" id="cd16917">
    <property type="entry name" value="HATPase_UhpB-NarQ-NarX-like"/>
    <property type="match status" value="1"/>
</dbReference>
<keyword evidence="5" id="KW-0547">Nucleotide-binding</keyword>
<keyword evidence="6 10" id="KW-0418">Kinase</keyword>
<dbReference type="Gene3D" id="3.30.565.10">
    <property type="entry name" value="Histidine kinase-like ATPase, C-terminal domain"/>
    <property type="match status" value="1"/>
</dbReference>
<dbReference type="SMART" id="SM00387">
    <property type="entry name" value="HATPase_c"/>
    <property type="match status" value="1"/>
</dbReference>
<proteinExistence type="predicted"/>
<dbReference type="GO" id="GO:0005524">
    <property type="term" value="F:ATP binding"/>
    <property type="evidence" value="ECO:0007669"/>
    <property type="project" value="UniProtKB-KW"/>
</dbReference>
<evidence type="ECO:0000256" key="8">
    <source>
        <dbReference type="ARBA" id="ARBA00023012"/>
    </source>
</evidence>
<dbReference type="EC" id="2.7.13.3" evidence="2"/>
<evidence type="ECO:0000313" key="11">
    <source>
        <dbReference type="Proteomes" id="UP000187651"/>
    </source>
</evidence>
<dbReference type="PANTHER" id="PTHR24421:SF10">
    <property type="entry name" value="NITRATE_NITRITE SENSOR PROTEIN NARQ"/>
    <property type="match status" value="1"/>
</dbReference>
<dbReference type="SUPFAM" id="SSF55874">
    <property type="entry name" value="ATPase domain of HSP90 chaperone/DNA topoisomerase II/histidine kinase"/>
    <property type="match status" value="1"/>
</dbReference>
<evidence type="ECO:0000256" key="1">
    <source>
        <dbReference type="ARBA" id="ARBA00000085"/>
    </source>
</evidence>
<dbReference type="Proteomes" id="UP000187651">
    <property type="component" value="Unassembled WGS sequence"/>
</dbReference>
<protein>
    <recommendedName>
        <fullName evidence="2">histidine kinase</fullName>
        <ecNumber evidence="2">2.7.13.3</ecNumber>
    </recommendedName>
</protein>
<dbReference type="InterPro" id="IPR011712">
    <property type="entry name" value="Sig_transdc_His_kin_sub3_dim/P"/>
</dbReference>
<evidence type="ECO:0000259" key="9">
    <source>
        <dbReference type="PROSITE" id="PS50109"/>
    </source>
</evidence>
<dbReference type="RefSeq" id="WP_074521902.1">
    <property type="nucleotide sequence ID" value="NZ_FNHZ01000006.1"/>
</dbReference>
<evidence type="ECO:0000256" key="3">
    <source>
        <dbReference type="ARBA" id="ARBA00022553"/>
    </source>
</evidence>
<organism evidence="10 11">
    <name type="scientific">Lachnospira pectinoschiza</name>
    <dbReference type="NCBI Taxonomy" id="28052"/>
    <lineage>
        <taxon>Bacteria</taxon>
        <taxon>Bacillati</taxon>
        <taxon>Bacillota</taxon>
        <taxon>Clostridia</taxon>
        <taxon>Lachnospirales</taxon>
        <taxon>Lachnospiraceae</taxon>
        <taxon>Lachnospira</taxon>
    </lineage>
</organism>